<dbReference type="AlphaFoldDB" id="A0AA37HSS1"/>
<sequence length="95" mass="11109">MKRYRLHLYRSSDFDDPDDYARTVLGRGGPDPDDFVFSGTGRRAELAKAIWGEDDTDFGRIVCLEQMKQQADNPHIFINKYRPPYGLGRWRTRGR</sequence>
<accession>A0AA37HSS1</accession>
<dbReference type="RefSeq" id="WP_238305805.1">
    <property type="nucleotide sequence ID" value="NZ_BPQM01000117.1"/>
</dbReference>
<keyword evidence="2" id="KW-1185">Reference proteome</keyword>
<comment type="caution">
    <text evidence="1">The sequence shown here is derived from an EMBL/GenBank/DDBJ whole genome shotgun (WGS) entry which is preliminary data.</text>
</comment>
<proteinExistence type="predicted"/>
<dbReference type="EMBL" id="BPQM01000117">
    <property type="protein sequence ID" value="GJD80891.1"/>
    <property type="molecule type" value="Genomic_DNA"/>
</dbReference>
<reference evidence="1" key="2">
    <citation type="submission" date="2021-08" db="EMBL/GenBank/DDBJ databases">
        <authorList>
            <person name="Tani A."/>
            <person name="Ola A."/>
            <person name="Ogura Y."/>
            <person name="Katsura K."/>
            <person name="Hayashi T."/>
        </authorList>
    </citation>
    <scope>NUCLEOTIDE SEQUENCE</scope>
    <source>
        <strain evidence="1">NBRC 103626</strain>
    </source>
</reference>
<evidence type="ECO:0000313" key="2">
    <source>
        <dbReference type="Proteomes" id="UP001055108"/>
    </source>
</evidence>
<protein>
    <submittedName>
        <fullName evidence="1">Uncharacterized protein</fullName>
    </submittedName>
</protein>
<dbReference type="Proteomes" id="UP001055108">
    <property type="component" value="Unassembled WGS sequence"/>
</dbReference>
<reference evidence="1" key="1">
    <citation type="journal article" date="2016" name="Front. Microbiol.">
        <title>Genome Sequence of the Piezophilic, Mesophilic Sulfate-Reducing Bacterium Desulfovibrio indicus J2T.</title>
        <authorList>
            <person name="Cao J."/>
            <person name="Maignien L."/>
            <person name="Shao Z."/>
            <person name="Alain K."/>
            <person name="Jebbar M."/>
        </authorList>
    </citation>
    <scope>NUCLEOTIDE SEQUENCE</scope>
    <source>
        <strain evidence="1">NBRC 103626</strain>
    </source>
</reference>
<gene>
    <name evidence="1" type="ORF">NBEOAGPD_4134</name>
</gene>
<evidence type="ECO:0000313" key="1">
    <source>
        <dbReference type="EMBL" id="GJD80891.1"/>
    </source>
</evidence>
<organism evidence="1 2">
    <name type="scientific">Methylobacterium gregans</name>
    <dbReference type="NCBI Taxonomy" id="374424"/>
    <lineage>
        <taxon>Bacteria</taxon>
        <taxon>Pseudomonadati</taxon>
        <taxon>Pseudomonadota</taxon>
        <taxon>Alphaproteobacteria</taxon>
        <taxon>Hyphomicrobiales</taxon>
        <taxon>Methylobacteriaceae</taxon>
        <taxon>Methylobacterium</taxon>
    </lineage>
</organism>
<name>A0AA37HSS1_9HYPH</name>